<feature type="region of interest" description="Disordered" evidence="1">
    <location>
        <begin position="1"/>
        <end position="73"/>
    </location>
</feature>
<gene>
    <name evidence="2" type="ORF">HaLaN_10368</name>
</gene>
<evidence type="ECO:0000313" key="2">
    <source>
        <dbReference type="EMBL" id="GFH14337.1"/>
    </source>
</evidence>
<reference evidence="2 3" key="1">
    <citation type="submission" date="2020-02" db="EMBL/GenBank/DDBJ databases">
        <title>Draft genome sequence of Haematococcus lacustris strain NIES-144.</title>
        <authorList>
            <person name="Morimoto D."/>
            <person name="Nakagawa S."/>
            <person name="Yoshida T."/>
            <person name="Sawayama S."/>
        </authorList>
    </citation>
    <scope>NUCLEOTIDE SEQUENCE [LARGE SCALE GENOMIC DNA]</scope>
    <source>
        <strain evidence="2 3">NIES-144</strain>
    </source>
</reference>
<feature type="compositionally biased region" description="Basic and acidic residues" evidence="1">
    <location>
        <begin position="226"/>
        <end position="235"/>
    </location>
</feature>
<feature type="region of interest" description="Disordered" evidence="1">
    <location>
        <begin position="171"/>
        <end position="235"/>
    </location>
</feature>
<name>A0A699YVR9_HAELA</name>
<feature type="region of interest" description="Disordered" evidence="1">
    <location>
        <begin position="86"/>
        <end position="136"/>
    </location>
</feature>
<keyword evidence="3" id="KW-1185">Reference proteome</keyword>
<evidence type="ECO:0000256" key="1">
    <source>
        <dbReference type="SAM" id="MobiDB-lite"/>
    </source>
</evidence>
<protein>
    <submittedName>
        <fullName evidence="2">Uncharacterized protein</fullName>
    </submittedName>
</protein>
<evidence type="ECO:0000313" key="3">
    <source>
        <dbReference type="Proteomes" id="UP000485058"/>
    </source>
</evidence>
<sequence>MRSGNAATRSTSAHRARDAGTGGRGLRPHAPPPLPSAAVPHSDSRAASTDMLPHRLRQQRQPQREELKRQAPSWQQVGLGLLQDAAGDVGRGPLLVPRGATSRTSCNHERGRTPPQLESEQSATLSPQPVTLSHPTQLVRRRVVMGHAGRVAGAEPGQRSAVWVVRRVGGSRGAGASASDAGPPDIEAAAGSGGDNSSSAPHLAAGNGVGSATHTPALKLQRQRARAAEASRARS</sequence>
<feature type="compositionally biased region" description="Polar residues" evidence="1">
    <location>
        <begin position="116"/>
        <end position="136"/>
    </location>
</feature>
<dbReference type="AlphaFoldDB" id="A0A699YVR9"/>
<accession>A0A699YVR9</accession>
<dbReference type="Proteomes" id="UP000485058">
    <property type="component" value="Unassembled WGS sequence"/>
</dbReference>
<feature type="compositionally biased region" description="Low complexity" evidence="1">
    <location>
        <begin position="1"/>
        <end position="13"/>
    </location>
</feature>
<comment type="caution">
    <text evidence="2">The sequence shown here is derived from an EMBL/GenBank/DDBJ whole genome shotgun (WGS) entry which is preliminary data.</text>
</comment>
<dbReference type="EMBL" id="BLLF01000713">
    <property type="protein sequence ID" value="GFH14337.1"/>
    <property type="molecule type" value="Genomic_DNA"/>
</dbReference>
<organism evidence="2 3">
    <name type="scientific">Haematococcus lacustris</name>
    <name type="common">Green alga</name>
    <name type="synonym">Haematococcus pluvialis</name>
    <dbReference type="NCBI Taxonomy" id="44745"/>
    <lineage>
        <taxon>Eukaryota</taxon>
        <taxon>Viridiplantae</taxon>
        <taxon>Chlorophyta</taxon>
        <taxon>core chlorophytes</taxon>
        <taxon>Chlorophyceae</taxon>
        <taxon>CS clade</taxon>
        <taxon>Chlamydomonadales</taxon>
        <taxon>Haematococcaceae</taxon>
        <taxon>Haematococcus</taxon>
    </lineage>
</organism>
<proteinExistence type="predicted"/>